<evidence type="ECO:0000313" key="21">
    <source>
        <dbReference type="EMBL" id="CAF1182475.1"/>
    </source>
</evidence>
<feature type="domain" description="RING-type" evidence="20">
    <location>
        <begin position="760"/>
        <end position="800"/>
    </location>
</feature>
<dbReference type="GO" id="GO:0008270">
    <property type="term" value="F:zinc ion binding"/>
    <property type="evidence" value="ECO:0007669"/>
    <property type="project" value="UniProtKB-KW"/>
</dbReference>
<reference evidence="21" key="1">
    <citation type="submission" date="2021-02" db="EMBL/GenBank/DDBJ databases">
        <authorList>
            <person name="Nowell W R."/>
        </authorList>
    </citation>
    <scope>NUCLEOTIDE SEQUENCE</scope>
</reference>
<dbReference type="SUPFAM" id="SSF50978">
    <property type="entry name" value="WD40 repeat-like"/>
    <property type="match status" value="1"/>
</dbReference>
<dbReference type="SMART" id="SM01033">
    <property type="entry name" value="BING4CT"/>
    <property type="match status" value="1"/>
</dbReference>
<dbReference type="Gene3D" id="2.130.10.10">
    <property type="entry name" value="YVTN repeat-like/Quinoprotein amine dehydrogenase"/>
    <property type="match status" value="1"/>
</dbReference>
<keyword evidence="14 19" id="KW-1133">Transmembrane helix</keyword>
<comment type="caution">
    <text evidence="21">The sequence shown here is derived from an EMBL/GenBank/DDBJ whole genome shotgun (WGS) entry which is preliminary data.</text>
</comment>
<evidence type="ECO:0000256" key="5">
    <source>
        <dbReference type="ARBA" id="ARBA00022552"/>
    </source>
</evidence>
<dbReference type="GO" id="GO:0000462">
    <property type="term" value="P:maturation of SSU-rRNA from tricistronic rRNA transcript (SSU-rRNA, 5.8S rRNA, LSU-rRNA)"/>
    <property type="evidence" value="ECO:0007669"/>
    <property type="project" value="TreeGrafter"/>
</dbReference>
<feature type="transmembrane region" description="Helical" evidence="19">
    <location>
        <begin position="695"/>
        <end position="713"/>
    </location>
</feature>
<dbReference type="SMART" id="SM00184">
    <property type="entry name" value="RING"/>
    <property type="match status" value="1"/>
</dbReference>
<dbReference type="Proteomes" id="UP000681722">
    <property type="component" value="Unassembled WGS sequence"/>
</dbReference>
<evidence type="ECO:0000259" key="20">
    <source>
        <dbReference type="PROSITE" id="PS50089"/>
    </source>
</evidence>
<dbReference type="InterPro" id="IPR013083">
    <property type="entry name" value="Znf_RING/FYVE/PHD"/>
</dbReference>
<keyword evidence="6 18" id="KW-0853">WD repeat</keyword>
<keyword evidence="16" id="KW-0539">Nucleus</keyword>
<sequence length="812" mass="94058">MSTKITRKRLQTKNRKYKYANYQQARTEILNLETEGYIVPENDDEEERTVDITQTDIQNSVDISSSQKYFDLNLDKFGPYRINYTKNGRHLLMGGHRGHIAAFDWQTKRLHCEINVMEQVNDVKWLHIETMFACAQKQWVYIYDNQGVELHCLKTMDRTERLEFLPYHFLLVSINSSGYLSYIDVSIGKKVISYPTKIPATRPQVMCQNKSNAIITLGHSGGIVTMWSPNQKEPLVKMLAHKSTIRSITIDQTGNYMATSSVDARLKIWDIRNTYKELNDYRVKTGAHSLAFSQKNLLAASYRDVVEIYKDFTNAETSSMDSDDAPKSPAAYLMHRCRGQITHLEYCPFEDVLGIGYDQGFNSIIVPGSGEANFDSLEANPYQTKKQRRHYEVKALLDKIQPDLISLDNDVLAEIDQKTLKEKMDEKNKLLFIKPKKIELKPKKGKISVQNRRKTQMRDANIKIKIIMDFDWDWLLILGEFGLTFGFYRWWKSKEIFVDVLEAAPDLDIENFKKWQSPIEFASVHGIIRNDVQECLTSQYTPHTKGVIKQITIREFKSEKFKNIWTQTKNVLSDVVRQVPMRLTSPSGKYVRIEQPLAFDSITDELEVTHCKFEPYATSGIQAIIQGLFGQVSTGIETKESMLLLDRPLTGVGRLEKRGQHWNLLLNDKYGGILTRLSKKEIIDQHRSSSKVIKFFTYVFGLCTVFTITYLTYKRYKRYRRRSRLSETAPLQNGTRTILPSNLPEYDVPISDDNDSRYKCIVCLTNEIVYIMQPCSHLGLCLSCARHLQEQGQDQCPICRQDIQNYHRVYMA</sequence>
<dbReference type="Pfam" id="PF08149">
    <property type="entry name" value="BING4CT"/>
    <property type="match status" value="1"/>
</dbReference>
<evidence type="ECO:0000313" key="23">
    <source>
        <dbReference type="Proteomes" id="UP000663829"/>
    </source>
</evidence>
<keyword evidence="11 17" id="KW-0863">Zinc-finger</keyword>
<dbReference type="PANTHER" id="PTHR14085">
    <property type="entry name" value="WD-REPEAT PROTEIN BING4"/>
    <property type="match status" value="1"/>
</dbReference>
<dbReference type="AlphaFoldDB" id="A0A814V9P3"/>
<evidence type="ECO:0000256" key="12">
    <source>
        <dbReference type="ARBA" id="ARBA00022786"/>
    </source>
</evidence>
<evidence type="ECO:0000256" key="19">
    <source>
        <dbReference type="SAM" id="Phobius"/>
    </source>
</evidence>
<evidence type="ECO:0000256" key="6">
    <source>
        <dbReference type="ARBA" id="ARBA00022574"/>
    </source>
</evidence>
<dbReference type="InterPro" id="IPR001841">
    <property type="entry name" value="Znf_RING"/>
</dbReference>
<keyword evidence="8 19" id="KW-0812">Transmembrane</keyword>
<gene>
    <name evidence="21" type="ORF">GPM918_LOCUS22777</name>
    <name evidence="22" type="ORF">SRO942_LOCUS22776</name>
</gene>
<dbReference type="PANTHER" id="PTHR14085:SF3">
    <property type="entry name" value="WD REPEAT-CONTAINING PROTEIN 46"/>
    <property type="match status" value="1"/>
</dbReference>
<evidence type="ECO:0000256" key="1">
    <source>
        <dbReference type="ARBA" id="ARBA00000900"/>
    </source>
</evidence>
<dbReference type="InterPro" id="IPR012952">
    <property type="entry name" value="BING4_C_dom"/>
</dbReference>
<evidence type="ECO:0000256" key="18">
    <source>
        <dbReference type="PROSITE-ProRule" id="PRU00221"/>
    </source>
</evidence>
<dbReference type="Proteomes" id="UP000663829">
    <property type="component" value="Unassembled WGS sequence"/>
</dbReference>
<keyword evidence="9" id="KW-0479">Metal-binding</keyword>
<evidence type="ECO:0000256" key="14">
    <source>
        <dbReference type="ARBA" id="ARBA00022989"/>
    </source>
</evidence>
<dbReference type="InterPro" id="IPR036322">
    <property type="entry name" value="WD40_repeat_dom_sf"/>
</dbReference>
<keyword evidence="12" id="KW-0833">Ubl conjugation pathway</keyword>
<dbReference type="InterPro" id="IPR015943">
    <property type="entry name" value="WD40/YVTN_repeat-like_dom_sf"/>
</dbReference>
<dbReference type="GO" id="GO:0032040">
    <property type="term" value="C:small-subunit processome"/>
    <property type="evidence" value="ECO:0007669"/>
    <property type="project" value="TreeGrafter"/>
</dbReference>
<name>A0A814V9P3_9BILA</name>
<evidence type="ECO:0000256" key="13">
    <source>
        <dbReference type="ARBA" id="ARBA00022833"/>
    </source>
</evidence>
<dbReference type="GO" id="GO:0016567">
    <property type="term" value="P:protein ubiquitination"/>
    <property type="evidence" value="ECO:0007669"/>
    <property type="project" value="InterPro"/>
</dbReference>
<evidence type="ECO:0000256" key="17">
    <source>
        <dbReference type="PROSITE-ProRule" id="PRU00175"/>
    </source>
</evidence>
<evidence type="ECO:0000256" key="15">
    <source>
        <dbReference type="ARBA" id="ARBA00023136"/>
    </source>
</evidence>
<dbReference type="SMART" id="SM00320">
    <property type="entry name" value="WD40"/>
    <property type="match status" value="3"/>
</dbReference>
<dbReference type="InterPro" id="IPR022170">
    <property type="entry name" value="MUL1-like"/>
</dbReference>
<comment type="catalytic activity">
    <reaction evidence="1">
        <text>S-ubiquitinyl-[E2 ubiquitin-conjugating enzyme]-L-cysteine + [acceptor protein]-L-lysine = [E2 ubiquitin-conjugating enzyme]-L-cysteine + N(6)-ubiquitinyl-[acceptor protein]-L-lysine.</text>
        <dbReference type="EC" id="2.3.2.27"/>
    </reaction>
</comment>
<keyword evidence="23" id="KW-1185">Reference proteome</keyword>
<dbReference type="GO" id="GO:0061630">
    <property type="term" value="F:ubiquitin protein ligase activity"/>
    <property type="evidence" value="ECO:0007669"/>
    <property type="project" value="UniProtKB-EC"/>
</dbReference>
<evidence type="ECO:0000256" key="4">
    <source>
        <dbReference type="ARBA" id="ARBA00012483"/>
    </source>
</evidence>
<dbReference type="Pfam" id="PF00400">
    <property type="entry name" value="WD40"/>
    <property type="match status" value="1"/>
</dbReference>
<keyword evidence="5" id="KW-0698">rRNA processing</keyword>
<dbReference type="GO" id="GO:0016020">
    <property type="term" value="C:membrane"/>
    <property type="evidence" value="ECO:0007669"/>
    <property type="project" value="UniProtKB-SubCell"/>
</dbReference>
<keyword evidence="10" id="KW-0677">Repeat</keyword>
<evidence type="ECO:0000256" key="10">
    <source>
        <dbReference type="ARBA" id="ARBA00022737"/>
    </source>
</evidence>
<evidence type="ECO:0000256" key="11">
    <source>
        <dbReference type="ARBA" id="ARBA00022771"/>
    </source>
</evidence>
<keyword evidence="15 19" id="KW-0472">Membrane</keyword>
<dbReference type="PROSITE" id="PS50294">
    <property type="entry name" value="WD_REPEATS_REGION"/>
    <property type="match status" value="1"/>
</dbReference>
<evidence type="ECO:0000256" key="8">
    <source>
        <dbReference type="ARBA" id="ARBA00022692"/>
    </source>
</evidence>
<dbReference type="FunFam" id="2.130.10.10:FF:000378">
    <property type="entry name" value="U3 small nucleolar RNA-associated protein 7"/>
    <property type="match status" value="1"/>
</dbReference>
<evidence type="ECO:0000256" key="3">
    <source>
        <dbReference type="ARBA" id="ARBA00004604"/>
    </source>
</evidence>
<dbReference type="EMBL" id="CAJOBC010007905">
    <property type="protein sequence ID" value="CAF3946863.1"/>
    <property type="molecule type" value="Genomic_DNA"/>
</dbReference>
<keyword evidence="13" id="KW-0862">Zinc</keyword>
<dbReference type="EMBL" id="CAJNOQ010007904">
    <property type="protein sequence ID" value="CAF1182475.1"/>
    <property type="molecule type" value="Genomic_DNA"/>
</dbReference>
<comment type="subcellular location">
    <subcellularLocation>
        <location evidence="2">Membrane</location>
        <topology evidence="2">Multi-pass membrane protein</topology>
    </subcellularLocation>
    <subcellularLocation>
        <location evidence="3">Nucleus</location>
        <location evidence="3">Nucleolus</location>
    </subcellularLocation>
</comment>
<protein>
    <recommendedName>
        <fullName evidence="4">RING-type E3 ubiquitin transferase</fullName>
        <ecNumber evidence="4">2.3.2.27</ecNumber>
    </recommendedName>
</protein>
<dbReference type="PROSITE" id="PS50082">
    <property type="entry name" value="WD_REPEATS_2"/>
    <property type="match status" value="1"/>
</dbReference>
<dbReference type="Gene3D" id="3.30.40.10">
    <property type="entry name" value="Zinc/RING finger domain, C3HC4 (zinc finger)"/>
    <property type="match status" value="1"/>
</dbReference>
<dbReference type="PROSITE" id="PS00678">
    <property type="entry name" value="WD_REPEATS_1"/>
    <property type="match status" value="1"/>
</dbReference>
<dbReference type="OrthoDB" id="10251154at2759"/>
<dbReference type="InterPro" id="IPR001680">
    <property type="entry name" value="WD40_rpt"/>
</dbReference>
<organism evidence="21 23">
    <name type="scientific">Didymodactylos carnosus</name>
    <dbReference type="NCBI Taxonomy" id="1234261"/>
    <lineage>
        <taxon>Eukaryota</taxon>
        <taxon>Metazoa</taxon>
        <taxon>Spiralia</taxon>
        <taxon>Gnathifera</taxon>
        <taxon>Rotifera</taxon>
        <taxon>Eurotatoria</taxon>
        <taxon>Bdelloidea</taxon>
        <taxon>Philodinida</taxon>
        <taxon>Philodinidae</taxon>
        <taxon>Didymodactylos</taxon>
    </lineage>
</organism>
<feature type="repeat" description="WD" evidence="18">
    <location>
        <begin position="238"/>
        <end position="279"/>
    </location>
</feature>
<dbReference type="GO" id="GO:0030686">
    <property type="term" value="C:90S preribosome"/>
    <property type="evidence" value="ECO:0007669"/>
    <property type="project" value="TreeGrafter"/>
</dbReference>
<proteinExistence type="predicted"/>
<evidence type="ECO:0000256" key="16">
    <source>
        <dbReference type="ARBA" id="ARBA00023242"/>
    </source>
</evidence>
<dbReference type="Pfam" id="PF13920">
    <property type="entry name" value="zf-C3HC4_3"/>
    <property type="match status" value="1"/>
</dbReference>
<evidence type="ECO:0000256" key="9">
    <source>
        <dbReference type="ARBA" id="ARBA00022723"/>
    </source>
</evidence>
<dbReference type="InterPro" id="IPR040315">
    <property type="entry name" value="WDR46/Utp7"/>
</dbReference>
<dbReference type="PROSITE" id="PS50089">
    <property type="entry name" value="ZF_RING_2"/>
    <property type="match status" value="1"/>
</dbReference>
<keyword evidence="7" id="KW-0808">Transferase</keyword>
<evidence type="ECO:0000256" key="2">
    <source>
        <dbReference type="ARBA" id="ARBA00004141"/>
    </source>
</evidence>
<dbReference type="SUPFAM" id="SSF57850">
    <property type="entry name" value="RING/U-box"/>
    <property type="match status" value="1"/>
</dbReference>
<evidence type="ECO:0000313" key="22">
    <source>
        <dbReference type="EMBL" id="CAF3946863.1"/>
    </source>
</evidence>
<evidence type="ECO:0000256" key="7">
    <source>
        <dbReference type="ARBA" id="ARBA00022679"/>
    </source>
</evidence>
<dbReference type="EC" id="2.3.2.27" evidence="4"/>
<accession>A0A814V9P3</accession>
<dbReference type="Pfam" id="PF12483">
    <property type="entry name" value="GIDE"/>
    <property type="match status" value="1"/>
</dbReference>
<dbReference type="InterPro" id="IPR019775">
    <property type="entry name" value="WD40_repeat_CS"/>
</dbReference>